<dbReference type="AlphaFoldDB" id="A0A0G2F2S8"/>
<dbReference type="PANTHER" id="PTHR43442">
    <property type="entry name" value="GLUCONOKINASE-RELATED"/>
    <property type="match status" value="1"/>
</dbReference>
<dbReference type="GO" id="GO:0005737">
    <property type="term" value="C:cytoplasm"/>
    <property type="evidence" value="ECO:0007669"/>
    <property type="project" value="TreeGrafter"/>
</dbReference>
<dbReference type="EC" id="2.7.1.12" evidence="3 9"/>
<organism evidence="10 11">
    <name type="scientific">Phaeomoniella chlamydospora</name>
    <name type="common">Phaeoacremonium chlamydosporum</name>
    <dbReference type="NCBI Taxonomy" id="158046"/>
    <lineage>
        <taxon>Eukaryota</taxon>
        <taxon>Fungi</taxon>
        <taxon>Dikarya</taxon>
        <taxon>Ascomycota</taxon>
        <taxon>Pezizomycotina</taxon>
        <taxon>Eurotiomycetes</taxon>
        <taxon>Chaetothyriomycetidae</taxon>
        <taxon>Phaeomoniellales</taxon>
        <taxon>Phaeomoniellaceae</taxon>
        <taxon>Phaeomoniella</taxon>
    </lineage>
</organism>
<evidence type="ECO:0000256" key="5">
    <source>
        <dbReference type="ARBA" id="ARBA00022741"/>
    </source>
</evidence>
<evidence type="ECO:0000256" key="7">
    <source>
        <dbReference type="ARBA" id="ARBA00022840"/>
    </source>
</evidence>
<evidence type="ECO:0000256" key="2">
    <source>
        <dbReference type="ARBA" id="ARBA00008420"/>
    </source>
</evidence>
<evidence type="ECO:0000256" key="1">
    <source>
        <dbReference type="ARBA" id="ARBA00004875"/>
    </source>
</evidence>
<dbReference type="PANTHER" id="PTHR43442:SF3">
    <property type="entry name" value="GLUCONOKINASE-RELATED"/>
    <property type="match status" value="1"/>
</dbReference>
<keyword evidence="6 9" id="KW-0418">Kinase</keyword>
<dbReference type="Gene3D" id="3.40.50.300">
    <property type="entry name" value="P-loop containing nucleotide triphosphate hydrolases"/>
    <property type="match status" value="1"/>
</dbReference>
<dbReference type="GO" id="GO:0046316">
    <property type="term" value="F:gluconokinase activity"/>
    <property type="evidence" value="ECO:0007669"/>
    <property type="project" value="UniProtKB-EC"/>
</dbReference>
<dbReference type="EMBL" id="LCWF01000005">
    <property type="protein sequence ID" value="KKY29102.1"/>
    <property type="molecule type" value="Genomic_DNA"/>
</dbReference>
<comment type="catalytic activity">
    <reaction evidence="8 9">
        <text>D-gluconate + ATP = 6-phospho-D-gluconate + ADP + H(+)</text>
        <dbReference type="Rhea" id="RHEA:19433"/>
        <dbReference type="ChEBI" id="CHEBI:15378"/>
        <dbReference type="ChEBI" id="CHEBI:18391"/>
        <dbReference type="ChEBI" id="CHEBI:30616"/>
        <dbReference type="ChEBI" id="CHEBI:58759"/>
        <dbReference type="ChEBI" id="CHEBI:456216"/>
        <dbReference type="EC" id="2.7.1.12"/>
    </reaction>
</comment>
<dbReference type="FunFam" id="3.40.50.300:FF:001607">
    <property type="entry name" value="Gluconokinase"/>
    <property type="match status" value="1"/>
</dbReference>
<evidence type="ECO:0000313" key="11">
    <source>
        <dbReference type="Proteomes" id="UP000053317"/>
    </source>
</evidence>
<evidence type="ECO:0000256" key="6">
    <source>
        <dbReference type="ARBA" id="ARBA00022777"/>
    </source>
</evidence>
<dbReference type="InterPro" id="IPR006001">
    <property type="entry name" value="Therm_gnt_kin"/>
</dbReference>
<reference evidence="10 11" key="1">
    <citation type="submission" date="2015-05" db="EMBL/GenBank/DDBJ databases">
        <title>Distinctive expansion of gene families associated with plant cell wall degradation and secondary metabolism in the genomes of grapevine trunk pathogens.</title>
        <authorList>
            <person name="Lawrence D.P."/>
            <person name="Travadon R."/>
            <person name="Rolshausen P.E."/>
            <person name="Baumgartner K."/>
        </authorList>
    </citation>
    <scope>NUCLEOTIDE SEQUENCE [LARGE SCALE GENOMIC DNA]</scope>
    <source>
        <strain evidence="10">UCRPC4</strain>
    </source>
</reference>
<dbReference type="GO" id="GO:0005975">
    <property type="term" value="P:carbohydrate metabolic process"/>
    <property type="evidence" value="ECO:0007669"/>
    <property type="project" value="InterPro"/>
</dbReference>
<evidence type="ECO:0000256" key="9">
    <source>
        <dbReference type="RuleBase" id="RU363066"/>
    </source>
</evidence>
<keyword evidence="11" id="KW-1185">Reference proteome</keyword>
<dbReference type="Pfam" id="PF13671">
    <property type="entry name" value="AAA_33"/>
    <property type="match status" value="1"/>
</dbReference>
<dbReference type="SUPFAM" id="SSF52540">
    <property type="entry name" value="P-loop containing nucleoside triphosphate hydrolases"/>
    <property type="match status" value="1"/>
</dbReference>
<dbReference type="InterPro" id="IPR027417">
    <property type="entry name" value="P-loop_NTPase"/>
</dbReference>
<protein>
    <recommendedName>
        <fullName evidence="3 9">Gluconokinase</fullName>
        <ecNumber evidence="3 9">2.7.1.12</ecNumber>
    </recommendedName>
</protein>
<dbReference type="GO" id="GO:0005524">
    <property type="term" value="F:ATP binding"/>
    <property type="evidence" value="ECO:0007669"/>
    <property type="project" value="UniProtKB-KW"/>
</dbReference>
<keyword evidence="4 9" id="KW-0808">Transferase</keyword>
<evidence type="ECO:0000256" key="4">
    <source>
        <dbReference type="ARBA" id="ARBA00022679"/>
    </source>
</evidence>
<comment type="similarity">
    <text evidence="2 9">Belongs to the gluconokinase GntK/GntV family.</text>
</comment>
<evidence type="ECO:0000256" key="8">
    <source>
        <dbReference type="ARBA" id="ARBA00048090"/>
    </source>
</evidence>
<dbReference type="OrthoDB" id="275177at2759"/>
<sequence>MIGHSPEDAEHIWIVTGPAGCGKTTVAKFLAWKLSLPYIEGDDHHPKANKDKMSNGIALTDADRWDWLITLRELAVDKLTTPSSDQSEHGQNNTRGVIITCSALKHKYRDVIRVAAYNHPHIQIHFIYLKANEALLQQRVASRQGHYMKSGMVHSQFENLEEPDHEGDVLIVDVDAAPEVVQEKALEVVKAKLKEYEPEDILESELESQGLTQGS</sequence>
<dbReference type="NCBIfam" id="TIGR01313">
    <property type="entry name" value="therm_gnt_kin"/>
    <property type="match status" value="1"/>
</dbReference>
<dbReference type="Proteomes" id="UP000053317">
    <property type="component" value="Unassembled WGS sequence"/>
</dbReference>
<dbReference type="CDD" id="cd02021">
    <property type="entry name" value="GntK"/>
    <property type="match status" value="1"/>
</dbReference>
<evidence type="ECO:0000313" key="10">
    <source>
        <dbReference type="EMBL" id="KKY29102.1"/>
    </source>
</evidence>
<dbReference type="UniPathway" id="UPA00792"/>
<dbReference type="GO" id="GO:0009051">
    <property type="term" value="P:pentose-phosphate shunt, oxidative branch"/>
    <property type="evidence" value="ECO:0007669"/>
    <property type="project" value="EnsemblFungi"/>
</dbReference>
<gene>
    <name evidence="10" type="ORF">UCRPC4_g00134</name>
</gene>
<evidence type="ECO:0000256" key="3">
    <source>
        <dbReference type="ARBA" id="ARBA00012054"/>
    </source>
</evidence>
<accession>A0A0G2F2S8</accession>
<reference evidence="10 11" key="2">
    <citation type="submission" date="2015-05" db="EMBL/GenBank/DDBJ databases">
        <authorList>
            <person name="Morales-Cruz A."/>
            <person name="Amrine K.C."/>
            <person name="Cantu D."/>
        </authorList>
    </citation>
    <scope>NUCLEOTIDE SEQUENCE [LARGE SCALE GENOMIC DNA]</scope>
    <source>
        <strain evidence="10">UCRPC4</strain>
    </source>
</reference>
<name>A0A0G2F2S8_PHACM</name>
<keyword evidence="7 9" id="KW-0067">ATP-binding</keyword>
<keyword evidence="5 9" id="KW-0547">Nucleotide-binding</keyword>
<proteinExistence type="inferred from homology"/>
<comment type="caution">
    <text evidence="10">The sequence shown here is derived from an EMBL/GenBank/DDBJ whole genome shotgun (WGS) entry which is preliminary data.</text>
</comment>
<comment type="pathway">
    <text evidence="1 9">Carbohydrate acid metabolism; D-gluconate degradation.</text>
</comment>